<dbReference type="OrthoDB" id="7276301at2"/>
<reference evidence="2" key="2">
    <citation type="submission" date="2016-10" db="EMBL/GenBank/DDBJ databases">
        <authorList>
            <person name="de Groot N.N."/>
        </authorList>
    </citation>
    <scope>NUCLEOTIDE SEQUENCE [LARGE SCALE GENOMIC DNA]</scope>
    <source>
        <strain evidence="2">CCBAU85039</strain>
    </source>
</reference>
<feature type="transmembrane region" description="Helical" evidence="1">
    <location>
        <begin position="270"/>
        <end position="290"/>
    </location>
</feature>
<dbReference type="Proteomes" id="UP000183063">
    <property type="component" value="Unassembled WGS sequence"/>
</dbReference>
<dbReference type="Proteomes" id="UP000198939">
    <property type="component" value="Unassembled WGS sequence"/>
</dbReference>
<name>A0A1H8SCR9_9HYPH</name>
<dbReference type="RefSeq" id="WP_072379164.1">
    <property type="nucleotide sequence ID" value="NZ_FNXB01000032.1"/>
</dbReference>
<dbReference type="EMBL" id="FOCV01000024">
    <property type="protein sequence ID" value="SEO76520.1"/>
    <property type="molecule type" value="Genomic_DNA"/>
</dbReference>
<evidence type="ECO:0000313" key="5">
    <source>
        <dbReference type="Proteomes" id="UP000198939"/>
    </source>
</evidence>
<proteinExistence type="predicted"/>
<sequence length="307" mass="30984">MSQPSISRLPGDTPYAVNPVDPRITATLNKISWGAVFAGVVIALAAQFLLNLLGVGIGAAVLDPATSDNPAAASFSIIGGLWFVVSGIVASFIGAYAASRLSGRPSRSTGGFHGITSWAVTTLVILYLLTTSVGALVGGAFSGLSSVVGGVGKTAATAATTAAPSIAAATDPMADIERQIRGASGGSDPQALQTAAVTAMKAVATGDQSKVEDAKARAADALAKAQNIPVDQARAKVDEYEANYRASIDQAKQQALEAAQTTTDVVSSGALLGFLALVLGLIAAWFGGVAGTKPGPILEEYTRDRNP</sequence>
<keyword evidence="1" id="KW-1133">Transmembrane helix</keyword>
<keyword evidence="1" id="KW-0472">Membrane</keyword>
<dbReference type="AlphaFoldDB" id="A0A1H8SCR9"/>
<evidence type="ECO:0000313" key="3">
    <source>
        <dbReference type="EMBL" id="SEO76520.1"/>
    </source>
</evidence>
<evidence type="ECO:0000313" key="4">
    <source>
        <dbReference type="Proteomes" id="UP000183063"/>
    </source>
</evidence>
<organism evidence="2 4">
    <name type="scientific">Rhizobium tibeticum</name>
    <dbReference type="NCBI Taxonomy" id="501024"/>
    <lineage>
        <taxon>Bacteria</taxon>
        <taxon>Pseudomonadati</taxon>
        <taxon>Pseudomonadota</taxon>
        <taxon>Alphaproteobacteria</taxon>
        <taxon>Hyphomicrobiales</taxon>
        <taxon>Rhizobiaceae</taxon>
        <taxon>Rhizobium/Agrobacterium group</taxon>
        <taxon>Rhizobium</taxon>
    </lineage>
</organism>
<protein>
    <recommendedName>
        <fullName evidence="6">PhnA-like protein</fullName>
    </recommendedName>
</protein>
<reference evidence="3 5" key="1">
    <citation type="submission" date="2016-10" db="EMBL/GenBank/DDBJ databases">
        <authorList>
            <person name="Varghese N."/>
            <person name="Submissions S."/>
        </authorList>
    </citation>
    <scope>NUCLEOTIDE SEQUENCE [LARGE SCALE GENOMIC DNA]</scope>
    <source>
        <strain evidence="3 5">CGMCC 1.7071</strain>
    </source>
</reference>
<accession>A0A1H8SCR9</accession>
<dbReference type="STRING" id="501024.RTCCBAU85039_4787"/>
<keyword evidence="5" id="KW-1185">Reference proteome</keyword>
<feature type="transmembrane region" description="Helical" evidence="1">
    <location>
        <begin position="33"/>
        <end position="61"/>
    </location>
</feature>
<dbReference type="EMBL" id="FNXB01000032">
    <property type="protein sequence ID" value="SEI12273.1"/>
    <property type="molecule type" value="Genomic_DNA"/>
</dbReference>
<feature type="transmembrane region" description="Helical" evidence="1">
    <location>
        <begin position="73"/>
        <end position="97"/>
    </location>
</feature>
<reference evidence="4" key="3">
    <citation type="submission" date="2016-10" db="EMBL/GenBank/DDBJ databases">
        <authorList>
            <person name="Wibberg D."/>
        </authorList>
    </citation>
    <scope>NUCLEOTIDE SEQUENCE [LARGE SCALE GENOMIC DNA]</scope>
</reference>
<keyword evidence="1" id="KW-0812">Transmembrane</keyword>
<gene>
    <name evidence="2" type="ORF">RTCCBAU85039_4787</name>
    <name evidence="3" type="ORF">SAMN05216228_102450</name>
</gene>
<feature type="transmembrane region" description="Helical" evidence="1">
    <location>
        <begin position="118"/>
        <end position="141"/>
    </location>
</feature>
<evidence type="ECO:0000313" key="2">
    <source>
        <dbReference type="EMBL" id="SEI12273.1"/>
    </source>
</evidence>
<evidence type="ECO:0000256" key="1">
    <source>
        <dbReference type="SAM" id="Phobius"/>
    </source>
</evidence>
<evidence type="ECO:0008006" key="6">
    <source>
        <dbReference type="Google" id="ProtNLM"/>
    </source>
</evidence>